<keyword evidence="3" id="KW-1185">Reference proteome</keyword>
<organism evidence="2 3">
    <name type="scientific">Paenibacillus faecis</name>
    <dbReference type="NCBI Taxonomy" id="862114"/>
    <lineage>
        <taxon>Bacteria</taxon>
        <taxon>Bacillati</taxon>
        <taxon>Bacillota</taxon>
        <taxon>Bacilli</taxon>
        <taxon>Bacillales</taxon>
        <taxon>Paenibacillaceae</taxon>
        <taxon>Paenibacillus</taxon>
    </lineage>
</organism>
<comment type="caution">
    <text evidence="2">The sequence shown here is derived from an EMBL/GenBank/DDBJ whole genome shotgun (WGS) entry which is preliminary data.</text>
</comment>
<sequence length="73" mass="8354">MKNKELEKIEKRNFWKDETGDIGVKQIAITVAVIVVVAFIVTTLKNGLLEKWIEEVWKFLFDDLIKGKMGGTS</sequence>
<keyword evidence="1" id="KW-1133">Transmembrane helix</keyword>
<reference evidence="2 3" key="1">
    <citation type="submission" date="2019-08" db="EMBL/GenBank/DDBJ databases">
        <title>Genome sequencing of Paenibacillus faecis DSM 23593(T).</title>
        <authorList>
            <person name="Kook J.-K."/>
            <person name="Park S.-N."/>
            <person name="Lim Y.K."/>
        </authorList>
    </citation>
    <scope>NUCLEOTIDE SEQUENCE [LARGE SCALE GENOMIC DNA]</scope>
    <source>
        <strain evidence="2 3">DSM 23593</strain>
    </source>
</reference>
<feature type="transmembrane region" description="Helical" evidence="1">
    <location>
        <begin position="22"/>
        <end position="44"/>
    </location>
</feature>
<dbReference type="EMBL" id="VSDO01000001">
    <property type="protein sequence ID" value="TYA15361.1"/>
    <property type="molecule type" value="Genomic_DNA"/>
</dbReference>
<dbReference type="RefSeq" id="WP_148450951.1">
    <property type="nucleotide sequence ID" value="NZ_VSDO01000001.1"/>
</dbReference>
<accession>A0A5D0CZE7</accession>
<protein>
    <submittedName>
        <fullName evidence="2">Uncharacterized protein</fullName>
    </submittedName>
</protein>
<proteinExistence type="predicted"/>
<dbReference type="Proteomes" id="UP000325218">
    <property type="component" value="Unassembled WGS sequence"/>
</dbReference>
<evidence type="ECO:0000313" key="3">
    <source>
        <dbReference type="Proteomes" id="UP000325218"/>
    </source>
</evidence>
<name>A0A5D0CZE7_9BACL</name>
<evidence type="ECO:0000313" key="2">
    <source>
        <dbReference type="EMBL" id="TYA15361.1"/>
    </source>
</evidence>
<gene>
    <name evidence="2" type="ORF">FRY98_06970</name>
</gene>
<evidence type="ECO:0000256" key="1">
    <source>
        <dbReference type="SAM" id="Phobius"/>
    </source>
</evidence>
<keyword evidence="1" id="KW-0472">Membrane</keyword>
<dbReference type="OrthoDB" id="2637076at2"/>
<dbReference type="AlphaFoldDB" id="A0A5D0CZE7"/>
<keyword evidence="1" id="KW-0812">Transmembrane</keyword>